<proteinExistence type="predicted"/>
<name>A0A2H6MZT0_9SAUR</name>
<dbReference type="EMBL" id="IACI01013920">
    <property type="protein sequence ID" value="LAA19030.1"/>
    <property type="molecule type" value="Transcribed_RNA"/>
</dbReference>
<protein>
    <submittedName>
        <fullName evidence="1">Uncharacterized protein</fullName>
    </submittedName>
</protein>
<reference evidence="1" key="1">
    <citation type="submission" date="2017-07" db="EMBL/GenBank/DDBJ databases">
        <authorList>
            <person name="Mikheyev A."/>
            <person name="Grau M."/>
        </authorList>
    </citation>
    <scope>NUCLEOTIDE SEQUENCE</scope>
    <source>
        <tissue evidence="1">Venom_gland</tissue>
    </source>
</reference>
<dbReference type="AlphaFoldDB" id="A0A2H6MZT0"/>
<organism evidence="1">
    <name type="scientific">Micrurus carvalhoi</name>
    <dbReference type="NCBI Taxonomy" id="3147026"/>
    <lineage>
        <taxon>Eukaryota</taxon>
        <taxon>Metazoa</taxon>
        <taxon>Chordata</taxon>
        <taxon>Craniata</taxon>
        <taxon>Vertebrata</taxon>
        <taxon>Euteleostomi</taxon>
        <taxon>Lepidosauria</taxon>
        <taxon>Squamata</taxon>
        <taxon>Bifurcata</taxon>
        <taxon>Unidentata</taxon>
        <taxon>Episquamata</taxon>
        <taxon>Toxicofera</taxon>
        <taxon>Serpentes</taxon>
        <taxon>Colubroidea</taxon>
        <taxon>Elapidae</taxon>
        <taxon>Elapinae</taxon>
        <taxon>Micrurus</taxon>
    </lineage>
</organism>
<accession>A0A2H6MZT0</accession>
<sequence>MSPMEIDVHQLMPWPGIYFQPHEKLQLPCFVKKKKHLWNYSGPYIIMISIQIRWIFLVLSINAHQLEKKYSGIHPSSLATTTFRIKKKSSREVMRSFSLTLRSGCSGYHHQSYGLGCCAFHLGTTRSKCCSTIGSTAKSK</sequence>
<evidence type="ECO:0000313" key="1">
    <source>
        <dbReference type="EMBL" id="LAA19030.1"/>
    </source>
</evidence>
<reference evidence="1" key="2">
    <citation type="submission" date="2017-12" db="EMBL/GenBank/DDBJ databases">
        <title>Coralsnake Venomics: Analyses of Venom Gland Transcriptomes and Proteomes of Six Brazilian Taxa.</title>
        <authorList>
            <person name="Aird S.D."/>
            <person name="Jorge da Silva N."/>
            <person name="Qiu L."/>
            <person name="Villar-Briones A."/>
            <person name="Aparecida-Saddi V."/>
            <person name="Campos-Telles M.P."/>
            <person name="Grau M."/>
            <person name="Mikheyev A.S."/>
        </authorList>
    </citation>
    <scope>NUCLEOTIDE SEQUENCE</scope>
    <source>
        <tissue evidence="1">Venom_gland</tissue>
    </source>
</reference>